<reference evidence="2 3" key="1">
    <citation type="submission" date="2016-01" db="EMBL/GenBank/DDBJ databases">
        <title>Use of Whole Genome Sequencing to ascertain that Brevibacterium massiliense (Roux, Raoult 2009) is a later heterotypic synonym of Brevibacterium ravenspurgense (Mages 2008).</title>
        <authorList>
            <person name="Bernier A.-M."/>
            <person name="Burdz T."/>
            <person name="Huynh C."/>
            <person name="Pachecho A.L."/>
            <person name="Wiebe D."/>
            <person name="Bonner C."/>
            <person name="Bernard K."/>
        </authorList>
    </citation>
    <scope>NUCLEOTIDE SEQUENCE [LARGE SCALE GENOMIC DNA]</scope>
    <source>
        <strain evidence="2 3">CCUG56047</strain>
    </source>
</reference>
<accession>A0A150H8B9</accession>
<comment type="caution">
    <text evidence="2">The sequence shown here is derived from an EMBL/GenBank/DDBJ whole genome shotgun (WGS) entry which is preliminary data.</text>
</comment>
<dbReference type="RefSeq" id="WP_062021696.1">
    <property type="nucleotide sequence ID" value="NZ_LQQC01000010.1"/>
</dbReference>
<dbReference type="EMBL" id="LQQC01000010">
    <property type="protein sequence ID" value="KXZ58346.1"/>
    <property type="molecule type" value="Genomic_DNA"/>
</dbReference>
<dbReference type="CDD" id="cd00882">
    <property type="entry name" value="Ras_like_GTPase"/>
    <property type="match status" value="1"/>
</dbReference>
<feature type="domain" description="Dynamin N-terminal" evidence="1">
    <location>
        <begin position="66"/>
        <end position="213"/>
    </location>
</feature>
<dbReference type="AlphaFoldDB" id="A0A150H8B9"/>
<dbReference type="Gene3D" id="3.40.50.300">
    <property type="entry name" value="P-loop containing nucleotide triphosphate hydrolases"/>
    <property type="match status" value="1"/>
</dbReference>
<name>A0A150H8B9_9MICO</name>
<dbReference type="Proteomes" id="UP000243589">
    <property type="component" value="Unassembled WGS sequence"/>
</dbReference>
<organism evidence="2 3">
    <name type="scientific">Brevibacterium ravenspurgense</name>
    <dbReference type="NCBI Taxonomy" id="479117"/>
    <lineage>
        <taxon>Bacteria</taxon>
        <taxon>Bacillati</taxon>
        <taxon>Actinomycetota</taxon>
        <taxon>Actinomycetes</taxon>
        <taxon>Micrococcales</taxon>
        <taxon>Brevibacteriaceae</taxon>
        <taxon>Brevibacterium</taxon>
    </lineage>
</organism>
<proteinExistence type="predicted"/>
<protein>
    <submittedName>
        <fullName evidence="2">Dynamin family protein</fullName>
    </submittedName>
</protein>
<evidence type="ECO:0000259" key="1">
    <source>
        <dbReference type="Pfam" id="PF00350"/>
    </source>
</evidence>
<evidence type="ECO:0000313" key="2">
    <source>
        <dbReference type="EMBL" id="KXZ58346.1"/>
    </source>
</evidence>
<keyword evidence="3" id="KW-1185">Reference proteome</keyword>
<gene>
    <name evidence="2" type="ORF">Bravens_01391</name>
</gene>
<dbReference type="SUPFAM" id="SSF52540">
    <property type="entry name" value="P-loop containing nucleoside triphosphate hydrolases"/>
    <property type="match status" value="1"/>
</dbReference>
<evidence type="ECO:0000313" key="3">
    <source>
        <dbReference type="Proteomes" id="UP000243589"/>
    </source>
</evidence>
<dbReference type="InterPro" id="IPR027417">
    <property type="entry name" value="P-loop_NTPase"/>
</dbReference>
<dbReference type="InterPro" id="IPR045063">
    <property type="entry name" value="Dynamin_N"/>
</dbReference>
<sequence>MTSHRLNLRAKAVPILSDAAARVRAADFPLHTQRAEEGSQLQRALGTQISEYLLPRLRDPDAPLLVVVGGSTGSGKSTLVNSIVGEELTESGVIRPTTVWPVLVHHPEDRSYFASDRILPHLQRTRDGGEGAKSQQKLRLVASTAVPRGLAIIDSPDIDSVRDSNRELSRQLLSAADLWLFVTTAVRYSDAVPWDLLHQADERGTSVAVVLNRVPPQANREVRHHLAQLLAEAGHGSAPIFTVPELKLEDDLIPEAAVFPLKSWVENLGRSPRARTAVLERTLQGALASVRPQTEVLADCAEEQVRAYRELQEAAEGSFGAAGRRLGEALVADKVLRGEVQARWQDFVGTGQFFRGLEPTVSRLRDRITSAVTGRRDSADLLIQAILSSIVVLVREQAVRASGSTVDTWQELPHGRPVVERHPGLGSLPAGFDQLCRQRAAEWAASVEDTVRSVGQSKTAKARIMSFGVAGVSGVLMYAVCAGAGGTGASRAGSAEHEDRLAVHRLLNTIFGPEATEELAASARRRLLDTGLSLLSRAREPFEDALASVAVSGTQADDLRATVRRLEGLT</sequence>
<dbReference type="Pfam" id="PF00350">
    <property type="entry name" value="Dynamin_N"/>
    <property type="match status" value="1"/>
</dbReference>
<dbReference type="PATRIC" id="fig|479117.4.peg.1381"/>